<dbReference type="AlphaFoldDB" id="A0A382EMA4"/>
<evidence type="ECO:0000313" key="1">
    <source>
        <dbReference type="EMBL" id="SVB51027.1"/>
    </source>
</evidence>
<sequence>VASIGQAFSADDEYETSIEGSVQRTGRGCFYQDFPQRLASRGTQLPSYLPPTGSTIVSVAIRTN</sequence>
<proteinExistence type="predicted"/>
<protein>
    <submittedName>
        <fullName evidence="1">Uncharacterized protein</fullName>
    </submittedName>
</protein>
<name>A0A382EMA4_9ZZZZ</name>
<dbReference type="EMBL" id="UINC01044923">
    <property type="protein sequence ID" value="SVB51027.1"/>
    <property type="molecule type" value="Genomic_DNA"/>
</dbReference>
<reference evidence="1" key="1">
    <citation type="submission" date="2018-05" db="EMBL/GenBank/DDBJ databases">
        <authorList>
            <person name="Lanie J.A."/>
            <person name="Ng W.-L."/>
            <person name="Kazmierczak K.M."/>
            <person name="Andrzejewski T.M."/>
            <person name="Davidsen T.M."/>
            <person name="Wayne K.J."/>
            <person name="Tettelin H."/>
            <person name="Glass J.I."/>
            <person name="Rusch D."/>
            <person name="Podicherti R."/>
            <person name="Tsui H.-C.T."/>
            <person name="Winkler M.E."/>
        </authorList>
    </citation>
    <scope>NUCLEOTIDE SEQUENCE</scope>
</reference>
<feature type="non-terminal residue" evidence="1">
    <location>
        <position position="1"/>
    </location>
</feature>
<gene>
    <name evidence="1" type="ORF">METZ01_LOCUS203881</name>
</gene>
<organism evidence="1">
    <name type="scientific">marine metagenome</name>
    <dbReference type="NCBI Taxonomy" id="408172"/>
    <lineage>
        <taxon>unclassified sequences</taxon>
        <taxon>metagenomes</taxon>
        <taxon>ecological metagenomes</taxon>
    </lineage>
</organism>
<accession>A0A382EMA4</accession>